<accession>A0A858RM43</accession>
<dbReference type="Pfam" id="PF05787">
    <property type="entry name" value="PhoX"/>
    <property type="match status" value="1"/>
</dbReference>
<dbReference type="PANTHER" id="PTHR35399">
    <property type="entry name" value="SLR8030 PROTEIN"/>
    <property type="match status" value="1"/>
</dbReference>
<feature type="chain" id="PRO_5032937284" evidence="2">
    <location>
        <begin position="25"/>
        <end position="508"/>
    </location>
</feature>
<dbReference type="RefSeq" id="WP_169455849.1">
    <property type="nucleotide sequence ID" value="NZ_CP051774.1"/>
</dbReference>
<reference evidence="3 4" key="1">
    <citation type="submission" date="2020-04" db="EMBL/GenBank/DDBJ databases">
        <title>Luteolibacter sp. G-1-1-1 isolated from soil.</title>
        <authorList>
            <person name="Dahal R.H."/>
        </authorList>
    </citation>
    <scope>NUCLEOTIDE SEQUENCE [LARGE SCALE GENOMIC DNA]</scope>
    <source>
        <strain evidence="3 4">G-1-1-1</strain>
    </source>
</reference>
<keyword evidence="4" id="KW-1185">Reference proteome</keyword>
<dbReference type="AlphaFoldDB" id="A0A858RM43"/>
<feature type="signal peptide" evidence="2">
    <location>
        <begin position="1"/>
        <end position="24"/>
    </location>
</feature>
<evidence type="ECO:0000256" key="2">
    <source>
        <dbReference type="SAM" id="SignalP"/>
    </source>
</evidence>
<dbReference type="InterPro" id="IPR008557">
    <property type="entry name" value="PhoX"/>
</dbReference>
<dbReference type="EMBL" id="CP051774">
    <property type="protein sequence ID" value="QJE97449.1"/>
    <property type="molecule type" value="Genomic_DNA"/>
</dbReference>
<dbReference type="PANTHER" id="PTHR35399:SF2">
    <property type="entry name" value="DUF839 DOMAIN-CONTAINING PROTEIN"/>
    <property type="match status" value="1"/>
</dbReference>
<gene>
    <name evidence="3" type="ORF">HHL09_17205</name>
</gene>
<sequence>MKILSLRNNLLMTAALLGTHAAMAGTDVWFTPLTESAPVVAPNQLAELSSPWVTPEGISQKNALSLREVEDQILSPNQSIVRVPGLGSSASMFDMLAFDPTGNYLFIPHETSVGAGCSRHNLYDNSTETIFAGDASGNWASDYAAFDPCRWTPNNTLFLAEEWAGLGRVVEILNPMAPPAEIQSRVLESIANVSHEGVNFSSKFEDTIYFIDEFNSGSIYKFVMKKAGDYTVGQTFVLSVDSFLSSGGKPAEDWNQQPAGVVREGAATWVPLTNESGTPLPGITNPFRDGPPNDPRTSTDVFGGRPAADDAGGTPFGRPEDMSVSRLTNGNEVLFVAITSENKILSIEMLDKRNNGRPAKATGKAFVRVMASTATPRNLGFAATTGTLNSPDNISLDALGNVYVIEDAPNGSSTGGDIWFVRDKNSDGVAESIDHFMSIRVNGSEATGMIFNPAVPTEYAVSVQHPISTDLTTVPNGLGDSVWLFNVSNVPNGGFVKKLNNAKGLTNQ</sequence>
<evidence type="ECO:0000256" key="1">
    <source>
        <dbReference type="SAM" id="MobiDB-lite"/>
    </source>
</evidence>
<evidence type="ECO:0000313" key="3">
    <source>
        <dbReference type="EMBL" id="QJE97449.1"/>
    </source>
</evidence>
<name>A0A858RM43_9BACT</name>
<dbReference type="Proteomes" id="UP000501812">
    <property type="component" value="Chromosome"/>
</dbReference>
<keyword evidence="2" id="KW-0732">Signal</keyword>
<organism evidence="3 4">
    <name type="scientific">Luteolibacter luteus</name>
    <dbReference type="NCBI Taxonomy" id="2728835"/>
    <lineage>
        <taxon>Bacteria</taxon>
        <taxon>Pseudomonadati</taxon>
        <taxon>Verrucomicrobiota</taxon>
        <taxon>Verrucomicrobiia</taxon>
        <taxon>Verrucomicrobiales</taxon>
        <taxon>Verrucomicrobiaceae</taxon>
        <taxon>Luteolibacter</taxon>
    </lineage>
</organism>
<feature type="region of interest" description="Disordered" evidence="1">
    <location>
        <begin position="274"/>
        <end position="324"/>
    </location>
</feature>
<evidence type="ECO:0000313" key="4">
    <source>
        <dbReference type="Proteomes" id="UP000501812"/>
    </source>
</evidence>
<proteinExistence type="predicted"/>
<protein>
    <submittedName>
        <fullName evidence="3">DUF839 domain-containing protein</fullName>
    </submittedName>
</protein>
<dbReference type="KEGG" id="luo:HHL09_17205"/>